<dbReference type="PANTHER" id="PTHR33657:SF6">
    <property type="entry name" value="SECRETED PROTEIN"/>
    <property type="match status" value="1"/>
</dbReference>
<dbReference type="Proteomes" id="UP000236732">
    <property type="component" value="Unassembled WGS sequence"/>
</dbReference>
<feature type="chain" id="PRO_5009287854" evidence="1">
    <location>
        <begin position="33"/>
        <end position="254"/>
    </location>
</feature>
<proteinExistence type="predicted"/>
<reference evidence="2 3" key="1">
    <citation type="submission" date="2016-10" db="EMBL/GenBank/DDBJ databases">
        <authorList>
            <person name="de Groot N.N."/>
        </authorList>
    </citation>
    <scope>NUCLEOTIDE SEQUENCE [LARGE SCALE GENOMIC DNA]</scope>
    <source>
        <strain evidence="2 3">CGMCC 4.7037</strain>
    </source>
</reference>
<dbReference type="OrthoDB" id="4274514at2"/>
<evidence type="ECO:0000313" key="2">
    <source>
        <dbReference type="EMBL" id="SEF93521.1"/>
    </source>
</evidence>
<dbReference type="Pfam" id="PF05630">
    <property type="entry name" value="NPP1"/>
    <property type="match status" value="1"/>
</dbReference>
<sequence length="254" mass="27379">MSFSRHRKWRLSFAVLVSAVAIVLAGPGIAYAAPPTALDPAAPAADRTYQPAFDYDGDGCYPTPAIGRDGTIAPGLALGGAVNGQCHDLSDLDNTNSYSRSKCNNGWCAYIYGLYFEKDQTLPGCCGHRHDWEHVVVWVQGGTAQYVAASAHGNYSVRPRAQLFWEGTHPKIIYHKDGLSTHAFRFASATEPPENHKGTWQFPALVGWDGYPPGLRDRLVAHNFGSASFGLKDASFAGELAKAKPAGIPFDPQG</sequence>
<dbReference type="PANTHER" id="PTHR33657">
    <property type="entry name" value="DOMAIN PROTEIN, PUTATIVE (AFU_ORTHOLOGUE AFUA_5G00600)-RELATED"/>
    <property type="match status" value="1"/>
</dbReference>
<organism evidence="2 3">
    <name type="scientific">Nonomuraea solani</name>
    <dbReference type="NCBI Taxonomy" id="1144553"/>
    <lineage>
        <taxon>Bacteria</taxon>
        <taxon>Bacillati</taxon>
        <taxon>Actinomycetota</taxon>
        <taxon>Actinomycetes</taxon>
        <taxon>Streptosporangiales</taxon>
        <taxon>Streptosporangiaceae</taxon>
        <taxon>Nonomuraea</taxon>
    </lineage>
</organism>
<dbReference type="PIRSF" id="PIRSF029958">
    <property type="entry name" value="Necrosis-inducing_protein"/>
    <property type="match status" value="1"/>
</dbReference>
<protein>
    <submittedName>
        <fullName evidence="2">Necrosis inducing protein (NPP1)</fullName>
    </submittedName>
</protein>
<keyword evidence="1" id="KW-0732">Signal</keyword>
<accession>A0A1H5W2Z5</accession>
<gene>
    <name evidence="2" type="ORF">SAMN05444920_1011060</name>
</gene>
<dbReference type="EMBL" id="FNVT01000001">
    <property type="protein sequence ID" value="SEF93521.1"/>
    <property type="molecule type" value="Genomic_DNA"/>
</dbReference>
<keyword evidence="3" id="KW-1185">Reference proteome</keyword>
<dbReference type="AlphaFoldDB" id="A0A1H5W2Z5"/>
<dbReference type="InterPro" id="IPR008701">
    <property type="entry name" value="NPP1"/>
</dbReference>
<feature type="signal peptide" evidence="1">
    <location>
        <begin position="1"/>
        <end position="32"/>
    </location>
</feature>
<name>A0A1H5W2Z5_9ACTN</name>
<evidence type="ECO:0000313" key="3">
    <source>
        <dbReference type="Proteomes" id="UP000236732"/>
    </source>
</evidence>
<evidence type="ECO:0000256" key="1">
    <source>
        <dbReference type="SAM" id="SignalP"/>
    </source>
</evidence>